<dbReference type="GO" id="GO:0005829">
    <property type="term" value="C:cytosol"/>
    <property type="evidence" value="ECO:0007669"/>
    <property type="project" value="TreeGrafter"/>
</dbReference>
<dbReference type="EMBL" id="MEXH01000026">
    <property type="protein sequence ID" value="OGC91931.1"/>
    <property type="molecule type" value="Genomic_DNA"/>
</dbReference>
<organism evidence="2 3">
    <name type="scientific">Candidatus Amesbacteria bacterium RIFCSPHIGHO2_01_FULL_48_32b</name>
    <dbReference type="NCBI Taxonomy" id="1797253"/>
    <lineage>
        <taxon>Bacteria</taxon>
        <taxon>Candidatus Amesiibacteriota</taxon>
    </lineage>
</organism>
<dbReference type="PANTHER" id="PTHR33221:SF5">
    <property type="entry name" value="HTH-TYPE TRANSCRIPTIONAL REGULATOR ISCR"/>
    <property type="match status" value="1"/>
</dbReference>
<dbReference type="GO" id="GO:0003677">
    <property type="term" value="F:DNA binding"/>
    <property type="evidence" value="ECO:0007669"/>
    <property type="project" value="UniProtKB-KW"/>
</dbReference>
<comment type="caution">
    <text evidence="2">The sequence shown here is derived from an EMBL/GenBank/DDBJ whole genome shotgun (WGS) entry which is preliminary data.</text>
</comment>
<protein>
    <recommendedName>
        <fullName evidence="4">Rrf2 family transcriptional regulator</fullName>
    </recommendedName>
</protein>
<evidence type="ECO:0000256" key="1">
    <source>
        <dbReference type="ARBA" id="ARBA00023125"/>
    </source>
</evidence>
<dbReference type="Gene3D" id="1.10.10.10">
    <property type="entry name" value="Winged helix-like DNA-binding domain superfamily/Winged helix DNA-binding domain"/>
    <property type="match status" value="2"/>
</dbReference>
<dbReference type="PANTHER" id="PTHR33221">
    <property type="entry name" value="WINGED HELIX-TURN-HELIX TRANSCRIPTIONAL REGULATOR, RRF2 FAMILY"/>
    <property type="match status" value="1"/>
</dbReference>
<proteinExistence type="predicted"/>
<dbReference type="InterPro" id="IPR036390">
    <property type="entry name" value="WH_DNA-bd_sf"/>
</dbReference>
<accession>A0A1F4YDB8</accession>
<dbReference type="InterPro" id="IPR000944">
    <property type="entry name" value="Tscrpt_reg_Rrf2"/>
</dbReference>
<name>A0A1F4YDB8_9BACT</name>
<evidence type="ECO:0000313" key="3">
    <source>
        <dbReference type="Proteomes" id="UP000178176"/>
    </source>
</evidence>
<dbReference type="SUPFAM" id="SSF46785">
    <property type="entry name" value="Winged helix' DNA-binding domain"/>
    <property type="match status" value="1"/>
</dbReference>
<evidence type="ECO:0008006" key="4">
    <source>
        <dbReference type="Google" id="ProtNLM"/>
    </source>
</evidence>
<evidence type="ECO:0000313" key="2">
    <source>
        <dbReference type="EMBL" id="OGC91931.1"/>
    </source>
</evidence>
<dbReference type="GO" id="GO:0003700">
    <property type="term" value="F:DNA-binding transcription factor activity"/>
    <property type="evidence" value="ECO:0007669"/>
    <property type="project" value="TreeGrafter"/>
</dbReference>
<keyword evidence="1" id="KW-0238">DNA-binding</keyword>
<dbReference type="Proteomes" id="UP000178176">
    <property type="component" value="Unassembled WGS sequence"/>
</dbReference>
<dbReference type="InterPro" id="IPR036388">
    <property type="entry name" value="WH-like_DNA-bd_sf"/>
</dbReference>
<dbReference type="AlphaFoldDB" id="A0A1F4YDB8"/>
<gene>
    <name evidence="2" type="ORF">A2876_03240</name>
</gene>
<sequence>MTAFALNKKVDYGLSLLSWLAKHPDNRVSLHQFSKLGLPRAFTAQIARKLVTAKILSVRHVLEALDGPISLVNCAPCPVREACHQKNFMRNLTSMLHETLAKKTLADLCH</sequence>
<reference evidence="2 3" key="1">
    <citation type="journal article" date="2016" name="Nat. Commun.">
        <title>Thousands of microbial genomes shed light on interconnected biogeochemical processes in an aquifer system.</title>
        <authorList>
            <person name="Anantharaman K."/>
            <person name="Brown C.T."/>
            <person name="Hug L.A."/>
            <person name="Sharon I."/>
            <person name="Castelle C.J."/>
            <person name="Probst A.J."/>
            <person name="Thomas B.C."/>
            <person name="Singh A."/>
            <person name="Wilkins M.J."/>
            <person name="Karaoz U."/>
            <person name="Brodie E.L."/>
            <person name="Williams K.H."/>
            <person name="Hubbard S.S."/>
            <person name="Banfield J.F."/>
        </authorList>
    </citation>
    <scope>NUCLEOTIDE SEQUENCE [LARGE SCALE GENOMIC DNA]</scope>
</reference>